<dbReference type="InterPro" id="IPR018633">
    <property type="entry name" value="DUF2357"/>
</dbReference>
<proteinExistence type="predicted"/>
<dbReference type="RefSeq" id="WP_262683857.1">
    <property type="nucleotide sequence ID" value="NZ_JAOQIO010000023.1"/>
</dbReference>
<reference evidence="2 3" key="1">
    <citation type="submission" date="2022-09" db="EMBL/GenBank/DDBJ databases">
        <authorList>
            <person name="Han X.L."/>
            <person name="Wang Q."/>
            <person name="Lu T."/>
        </authorList>
    </citation>
    <scope>NUCLEOTIDE SEQUENCE [LARGE SCALE GENOMIC DNA]</scope>
    <source>
        <strain evidence="2 3">WQ 127069</strain>
    </source>
</reference>
<evidence type="ECO:0000313" key="2">
    <source>
        <dbReference type="EMBL" id="MCU6792469.1"/>
    </source>
</evidence>
<dbReference type="Pfam" id="PF09823">
    <property type="entry name" value="DUF2357"/>
    <property type="match status" value="1"/>
</dbReference>
<feature type="domain" description="DUF2357" evidence="1">
    <location>
        <begin position="131"/>
        <end position="381"/>
    </location>
</feature>
<comment type="caution">
    <text evidence="2">The sequence shown here is derived from an EMBL/GenBank/DDBJ whole genome shotgun (WGS) entry which is preliminary data.</text>
</comment>
<protein>
    <submittedName>
        <fullName evidence="2">Restriction endonuclease-like protein</fullName>
    </submittedName>
</protein>
<dbReference type="InterPro" id="IPR007505">
    <property type="entry name" value="PDDEXK_7"/>
</dbReference>
<keyword evidence="3" id="KW-1185">Reference proteome</keyword>
<accession>A0ABT2UCW5</accession>
<evidence type="ECO:0000313" key="3">
    <source>
        <dbReference type="Proteomes" id="UP001652445"/>
    </source>
</evidence>
<dbReference type="EMBL" id="JAOQIO010000023">
    <property type="protein sequence ID" value="MCU6792469.1"/>
    <property type="molecule type" value="Genomic_DNA"/>
</dbReference>
<evidence type="ECO:0000259" key="1">
    <source>
        <dbReference type="Pfam" id="PF09823"/>
    </source>
</evidence>
<sequence>MALHPSGFLNQAVELLRVKTNLFDLYILGKPFHPTVETLKLHRDAAEDWVDATLNVVSRHHLLRIHAIQVFSPVTGEMMDANSERILPCFYETQTYQLVIENKSSHTLEFFHDHIHLRQAIKPLGRHILSGMLNFQNEIGYTDLAILLDGAECLKVQLEIFPTKLDYKSDYQAILQDVNQQIYNLSFDFMRKTYHLTGLKETNNQSLTEFFAILQHVFQQLVDAIERIKDAPHTRLFSEHKVTDAAKVKRAGRENIAFLTRNPHYLIKDDGRGFLEVKGTMYRPQRLIETKRKLDYDTGENRFLRWVLLRIETKLKQVHAQLNGMDHKKDSVLLDRMINMQGQLRRLLQIDFLRDVGTMRQMSVSLVLQMAPGYRDAYRMYLMLMKGLSIQSDLFHLSMKDMAQLYEYWCFLKIHGLLSRKYKLLKQDIIRINRNGLFVKLDRTQEARVEYENPANGERFELYYNTLPLEDKKIRTTLAQRPDNVLTLRKHEANQQHKVYKYVFDAKYRLNPAYEGTPYHGSYQGLPGPEEEDINTMHRYRDAIVYQDKGSENFERSMFGAYVLFPYGDEEKFKQHRFYKSIELVNIGAFPFLPKATGLMEKFLDELIMDSPEKAFERSTRPRGSADYYQNKLGSKNVLVGSLKDKSQLDFIKKQLFYHTPLNNITDHKLLTQLEYVAIYQSKNWFGADGQGVYLYGKITDWQVLKREQIKERPAQRGTEHRLYVKFVVEEWLIRETPILSGGVGVRSCMLTTKYMFDRAYELAELKLDTEAQLQEWREKRRHGRVKVQLDHADVDVAKRVLGIKVVE</sequence>
<name>A0ABT2UCW5_9BACL</name>
<gene>
    <name evidence="2" type="ORF">OB236_10045</name>
</gene>
<dbReference type="Pfam" id="PF04411">
    <property type="entry name" value="PDDEXK_7"/>
    <property type="match status" value="1"/>
</dbReference>
<organism evidence="2 3">
    <name type="scientific">Paenibacillus baimaensis</name>
    <dbReference type="NCBI Taxonomy" id="2982185"/>
    <lineage>
        <taxon>Bacteria</taxon>
        <taxon>Bacillati</taxon>
        <taxon>Bacillota</taxon>
        <taxon>Bacilli</taxon>
        <taxon>Bacillales</taxon>
        <taxon>Paenibacillaceae</taxon>
        <taxon>Paenibacillus</taxon>
    </lineage>
</organism>
<dbReference type="Proteomes" id="UP001652445">
    <property type="component" value="Unassembled WGS sequence"/>
</dbReference>